<proteinExistence type="predicted"/>
<evidence type="ECO:0000313" key="3">
    <source>
        <dbReference type="Proteomes" id="UP000280417"/>
    </source>
</evidence>
<keyword evidence="1" id="KW-0812">Transmembrane</keyword>
<comment type="caution">
    <text evidence="2">The sequence shown here is derived from an EMBL/GenBank/DDBJ whole genome shotgun (WGS) entry which is preliminary data.</text>
</comment>
<sequence length="282" mass="32472">MIKIAPIIVGIIILLIVLSITISTIIFNQKVKSEVEELFEKNKDAKPKIVAESDIEELPEPVQKWLKNSNVIGKERIFAVRLRQQGLIRTKEGQPWIPAEAEQYFTIDEPGFIWKVKVKMAPLLYLVGRDKYYEGKGNMLIKFMALMTVVNARGKEIDQGTMLRYLGETVWFPTAALSKYIKWESIDSNSAEATMSYKGVTASAIFKFKDNGEVTSFVCKRYMRVNDHYSLENYSVHLKDYKELNGIKIPTEGEAVWNLKAEDFSVYKFKITEIEYNKPLVY</sequence>
<organism evidence="2 3">
    <name type="scientific">Aerophobetes bacterium</name>
    <dbReference type="NCBI Taxonomy" id="2030807"/>
    <lineage>
        <taxon>Bacteria</taxon>
        <taxon>Candidatus Aerophobota</taxon>
    </lineage>
</organism>
<keyword evidence="1" id="KW-1133">Transmembrane helix</keyword>
<accession>A0A662DFY3</accession>
<dbReference type="Proteomes" id="UP000280417">
    <property type="component" value="Unassembled WGS sequence"/>
</dbReference>
<reference evidence="2 3" key="1">
    <citation type="submission" date="2018-06" db="EMBL/GenBank/DDBJ databases">
        <title>Extensive metabolic versatility and redundancy in microbially diverse, dynamic hydrothermal sediments.</title>
        <authorList>
            <person name="Dombrowski N."/>
            <person name="Teske A."/>
            <person name="Baker B.J."/>
        </authorList>
    </citation>
    <scope>NUCLEOTIDE SEQUENCE [LARGE SCALE GENOMIC DNA]</scope>
    <source>
        <strain evidence="2">B3_G15</strain>
    </source>
</reference>
<protein>
    <submittedName>
        <fullName evidence="2">Uncharacterized protein</fullName>
    </submittedName>
</protein>
<feature type="transmembrane region" description="Helical" evidence="1">
    <location>
        <begin position="7"/>
        <end position="27"/>
    </location>
</feature>
<evidence type="ECO:0000256" key="1">
    <source>
        <dbReference type="SAM" id="Phobius"/>
    </source>
</evidence>
<gene>
    <name evidence="2" type="ORF">DRJ04_02485</name>
</gene>
<evidence type="ECO:0000313" key="2">
    <source>
        <dbReference type="EMBL" id="RLE14375.1"/>
    </source>
</evidence>
<keyword evidence="1" id="KW-0472">Membrane</keyword>
<name>A0A662DFY3_UNCAE</name>
<dbReference type="Pfam" id="PF20181">
    <property type="entry name" value="DUF6544"/>
    <property type="match status" value="1"/>
</dbReference>
<dbReference type="InterPro" id="IPR046674">
    <property type="entry name" value="DUF6544"/>
</dbReference>
<dbReference type="EMBL" id="QMQA01000047">
    <property type="protein sequence ID" value="RLE14375.1"/>
    <property type="molecule type" value="Genomic_DNA"/>
</dbReference>
<dbReference type="AlphaFoldDB" id="A0A662DFY3"/>